<dbReference type="InterPro" id="IPR007197">
    <property type="entry name" value="rSAM"/>
</dbReference>
<dbReference type="PANTHER" id="PTHR42731">
    <property type="entry name" value="SLL1084 PROTEIN"/>
    <property type="match status" value="1"/>
</dbReference>
<dbReference type="Pfam" id="PF19864">
    <property type="entry name" value="Radical_SAM_N2"/>
    <property type="match status" value="1"/>
</dbReference>
<dbReference type="InterPro" id="IPR006638">
    <property type="entry name" value="Elp3/MiaA/NifB-like_rSAM"/>
</dbReference>
<comment type="caution">
    <text evidence="2">The sequence shown here is derived from an EMBL/GenBank/DDBJ whole genome shotgun (WGS) entry which is preliminary data.</text>
</comment>
<keyword evidence="3" id="KW-1185">Reference proteome</keyword>
<dbReference type="EMBL" id="BFAX01000001">
    <property type="protein sequence ID" value="GBF35891.1"/>
    <property type="molecule type" value="Genomic_DNA"/>
</dbReference>
<organism evidence="2 3">
    <name type="scientific">Methanofervidicoccus abyssi</name>
    <dbReference type="NCBI Taxonomy" id="2082189"/>
    <lineage>
        <taxon>Archaea</taxon>
        <taxon>Methanobacteriati</taxon>
        <taxon>Methanobacteriota</taxon>
        <taxon>Methanomada group</taxon>
        <taxon>Methanococci</taxon>
        <taxon>Methanococcales</taxon>
        <taxon>Methanofervidicoccus</taxon>
    </lineage>
</organism>
<dbReference type="SUPFAM" id="SSF102114">
    <property type="entry name" value="Radical SAM enzymes"/>
    <property type="match status" value="1"/>
</dbReference>
<dbReference type="InterPro" id="IPR058240">
    <property type="entry name" value="rSAM_sf"/>
</dbReference>
<dbReference type="PANTHER" id="PTHR42731:SF1">
    <property type="entry name" value="RADICAL SAM DOMAIN PROTEIN"/>
    <property type="match status" value="1"/>
</dbReference>
<dbReference type="Gene3D" id="3.80.30.20">
    <property type="entry name" value="tm_1862 like domain"/>
    <property type="match status" value="1"/>
</dbReference>
<dbReference type="InterPro" id="IPR045784">
    <property type="entry name" value="Radical_SAM_N2"/>
</dbReference>
<sequence length="437" mass="50372">MKNVALIYPNKFKGGISCLAMHILHHHLNKYRDIRCDMYFLENYSQIKNRDAIIITLQYENDYFNVVKIVEKLKNKNPEAIFIGGGPCSMSNPLPLSDFFDVFVIGEIESTDIMYRLINREVDVEGTYFPEYHGKSKENFKSIKRVYPKKLGIEDYPINQFTHPSGAYGKAYLLEIGRGCPRRCKFCMARSIYYPPRFRSLEDLTYLVDEGLKHTDADKVALIAPSVGDYKYIVDLCKYIKERYNIQISPSSLRVDTVSEELLEVLDIKTLTIAPEAGSERLRDYIGKDISNEDIERALEVAKEKGIDGIKLYFMVGLPTEEKEDIEEIISLSKDVKKKFRKVSISINPFIPKPCTEFEREPFNMESKATIKYIEKSLKRHGVRVSYENFNSMVIQCVLSRGDASLGNLIKEYNKPNQLLKYLKKKGLLSKYLGALE</sequence>
<dbReference type="AlphaFoldDB" id="A0A401HP10"/>
<dbReference type="SFLD" id="SFLDG01082">
    <property type="entry name" value="B12-binding_domain_containing"/>
    <property type="match status" value="1"/>
</dbReference>
<dbReference type="PROSITE" id="PS51918">
    <property type="entry name" value="RADICAL_SAM"/>
    <property type="match status" value="1"/>
</dbReference>
<dbReference type="GO" id="GO:0051536">
    <property type="term" value="F:iron-sulfur cluster binding"/>
    <property type="evidence" value="ECO:0007669"/>
    <property type="project" value="InterPro"/>
</dbReference>
<proteinExistence type="predicted"/>
<gene>
    <name evidence="2" type="ORF">MHHB_P0116</name>
</gene>
<dbReference type="Gene3D" id="3.40.50.280">
    <property type="entry name" value="Cobalamin-binding domain"/>
    <property type="match status" value="1"/>
</dbReference>
<reference evidence="2 3" key="1">
    <citation type="journal article" date="2019" name="Int. J. Syst. Evol. Microbiol.">
        <title>Methanofervidicoccus abyssi gen. nov., sp. nov., a hydrogenotrophic methanogen, isolated from a hydrothermal vent chimney in the Mid-Cayman Spreading Center, the Caribbean Sea.</title>
        <authorList>
            <person name="Sakai S."/>
            <person name="Takaki Y."/>
            <person name="Miyazaki M."/>
            <person name="Ogawara M."/>
            <person name="Yanagawa K."/>
            <person name="Miyazaki J."/>
            <person name="Takai K."/>
        </authorList>
    </citation>
    <scope>NUCLEOTIDE SEQUENCE [LARGE SCALE GENOMIC DNA]</scope>
    <source>
        <strain evidence="2 3">HHB</strain>
    </source>
</reference>
<protein>
    <recommendedName>
        <fullName evidence="1">Radical SAM core domain-containing protein</fullName>
    </recommendedName>
</protein>
<dbReference type="SFLD" id="SFLDS00029">
    <property type="entry name" value="Radical_SAM"/>
    <property type="match status" value="1"/>
</dbReference>
<dbReference type="Proteomes" id="UP000290527">
    <property type="component" value="Unassembled WGS sequence"/>
</dbReference>
<evidence type="ECO:0000259" key="1">
    <source>
        <dbReference type="PROSITE" id="PS51918"/>
    </source>
</evidence>
<feature type="domain" description="Radical SAM core" evidence="1">
    <location>
        <begin position="166"/>
        <end position="388"/>
    </location>
</feature>
<dbReference type="CDD" id="cd01335">
    <property type="entry name" value="Radical_SAM"/>
    <property type="match status" value="1"/>
</dbReference>
<dbReference type="SMART" id="SM00729">
    <property type="entry name" value="Elp3"/>
    <property type="match status" value="1"/>
</dbReference>
<accession>A0A401HP10</accession>
<dbReference type="InterPro" id="IPR023404">
    <property type="entry name" value="rSAM_horseshoe"/>
</dbReference>
<dbReference type="GO" id="GO:0003824">
    <property type="term" value="F:catalytic activity"/>
    <property type="evidence" value="ECO:0007669"/>
    <property type="project" value="InterPro"/>
</dbReference>
<evidence type="ECO:0000313" key="2">
    <source>
        <dbReference type="EMBL" id="GBF35891.1"/>
    </source>
</evidence>
<name>A0A401HP10_9EURY</name>
<evidence type="ECO:0000313" key="3">
    <source>
        <dbReference type="Proteomes" id="UP000290527"/>
    </source>
</evidence>
<dbReference type="Pfam" id="PF04055">
    <property type="entry name" value="Radical_SAM"/>
    <property type="match status" value="1"/>
</dbReference>